<proteinExistence type="predicted"/>
<dbReference type="EMBL" id="FOFZ01000001">
    <property type="protein sequence ID" value="SEQ09763.1"/>
    <property type="molecule type" value="Genomic_DNA"/>
</dbReference>
<gene>
    <name evidence="1" type="ORF">SAMN05444355_101404</name>
</gene>
<evidence type="ECO:0000313" key="1">
    <source>
        <dbReference type="EMBL" id="SEQ09763.1"/>
    </source>
</evidence>
<reference evidence="2" key="1">
    <citation type="submission" date="2016-10" db="EMBL/GenBank/DDBJ databases">
        <authorList>
            <person name="Varghese N."/>
            <person name="Submissions S."/>
        </authorList>
    </citation>
    <scope>NUCLEOTIDE SEQUENCE [LARGE SCALE GENOMIC DNA]</scope>
    <source>
        <strain evidence="2">DSM 15719</strain>
    </source>
</reference>
<dbReference type="AlphaFoldDB" id="A0A1H9DAA6"/>
<sequence length="33" mass="3865">MFQYALAHDANKLFVTLTKHDEMQINPIKNVFS</sequence>
<organism evidence="1 2">
    <name type="scientific">Flavobacterium frigoris</name>
    <dbReference type="NCBI Taxonomy" id="229204"/>
    <lineage>
        <taxon>Bacteria</taxon>
        <taxon>Pseudomonadati</taxon>
        <taxon>Bacteroidota</taxon>
        <taxon>Flavobacteriia</taxon>
        <taxon>Flavobacteriales</taxon>
        <taxon>Flavobacteriaceae</taxon>
        <taxon>Flavobacterium</taxon>
    </lineage>
</organism>
<name>A0A1H9DAA6_FLAFI</name>
<dbReference type="Proteomes" id="UP000183658">
    <property type="component" value="Unassembled WGS sequence"/>
</dbReference>
<evidence type="ECO:0000313" key="2">
    <source>
        <dbReference type="Proteomes" id="UP000183658"/>
    </source>
</evidence>
<accession>A0A1H9DAA6</accession>
<keyword evidence="2" id="KW-1185">Reference proteome</keyword>
<protein>
    <submittedName>
        <fullName evidence="1">Uncharacterized protein</fullName>
    </submittedName>
</protein>